<name>A0ABR0AA76_9CRUS</name>
<keyword evidence="4" id="KW-0808">Transferase</keyword>
<evidence type="ECO:0000256" key="1">
    <source>
        <dbReference type="ARBA" id="ARBA00004821"/>
    </source>
</evidence>
<dbReference type="NCBIfam" id="NF010925">
    <property type="entry name" value="PRK14345.1"/>
    <property type="match status" value="1"/>
</dbReference>
<evidence type="ECO:0000259" key="8">
    <source>
        <dbReference type="PROSITE" id="PS51733"/>
    </source>
</evidence>
<evidence type="ECO:0000256" key="5">
    <source>
        <dbReference type="ARBA" id="ARBA00023315"/>
    </source>
</evidence>
<feature type="domain" description="BPL/LPL catalytic" evidence="8">
    <location>
        <begin position="48"/>
        <end position="228"/>
    </location>
</feature>
<gene>
    <name evidence="9" type="ORF">OUZ56_007387</name>
</gene>
<dbReference type="InterPro" id="IPR045864">
    <property type="entry name" value="aa-tRNA-synth_II/BPL/LPL"/>
</dbReference>
<comment type="caution">
    <text evidence="9">The sequence shown here is derived from an EMBL/GenBank/DDBJ whole genome shotgun (WGS) entry which is preliminary data.</text>
</comment>
<keyword evidence="5" id="KW-0012">Acyltransferase</keyword>
<evidence type="ECO:0000256" key="6">
    <source>
        <dbReference type="ARBA" id="ARBA00030797"/>
    </source>
</evidence>
<dbReference type="InterPro" id="IPR004143">
    <property type="entry name" value="BPL_LPL_catalytic"/>
</dbReference>
<dbReference type="NCBIfam" id="TIGR00214">
    <property type="entry name" value="lipB"/>
    <property type="match status" value="1"/>
</dbReference>
<dbReference type="PROSITE" id="PS01313">
    <property type="entry name" value="LIPB"/>
    <property type="match status" value="1"/>
</dbReference>
<dbReference type="EMBL" id="JAOYFB010000037">
    <property type="protein sequence ID" value="KAK4021898.1"/>
    <property type="molecule type" value="Genomic_DNA"/>
</dbReference>
<dbReference type="EC" id="2.3.1.181" evidence="3"/>
<dbReference type="Proteomes" id="UP001234178">
    <property type="component" value="Unassembled WGS sequence"/>
</dbReference>
<dbReference type="InterPro" id="IPR000544">
    <property type="entry name" value="Octanoyltransferase"/>
</dbReference>
<proteinExistence type="inferred from homology"/>
<dbReference type="HAMAP" id="MF_00013">
    <property type="entry name" value="LipB"/>
    <property type="match status" value="1"/>
</dbReference>
<dbReference type="PANTHER" id="PTHR10993">
    <property type="entry name" value="OCTANOYLTRANSFERASE"/>
    <property type="match status" value="1"/>
</dbReference>
<organism evidence="9 10">
    <name type="scientific">Daphnia magna</name>
    <dbReference type="NCBI Taxonomy" id="35525"/>
    <lineage>
        <taxon>Eukaryota</taxon>
        <taxon>Metazoa</taxon>
        <taxon>Ecdysozoa</taxon>
        <taxon>Arthropoda</taxon>
        <taxon>Crustacea</taxon>
        <taxon>Branchiopoda</taxon>
        <taxon>Diplostraca</taxon>
        <taxon>Cladocera</taxon>
        <taxon>Anomopoda</taxon>
        <taxon>Daphniidae</taxon>
        <taxon>Daphnia</taxon>
    </lineage>
</organism>
<keyword evidence="10" id="KW-1185">Reference proteome</keyword>
<evidence type="ECO:0000256" key="2">
    <source>
        <dbReference type="ARBA" id="ARBA00007907"/>
    </source>
</evidence>
<dbReference type="Pfam" id="PF21948">
    <property type="entry name" value="LplA-B_cat"/>
    <property type="match status" value="1"/>
</dbReference>
<evidence type="ECO:0000256" key="4">
    <source>
        <dbReference type="ARBA" id="ARBA00022679"/>
    </source>
</evidence>
<reference evidence="9 10" key="1">
    <citation type="journal article" date="2023" name="Nucleic Acids Res.">
        <title>The hologenome of Daphnia magna reveals possible DNA methylation and microbiome-mediated evolution of the host genome.</title>
        <authorList>
            <person name="Chaturvedi A."/>
            <person name="Li X."/>
            <person name="Dhandapani V."/>
            <person name="Marshall H."/>
            <person name="Kissane S."/>
            <person name="Cuenca-Cambronero M."/>
            <person name="Asole G."/>
            <person name="Calvet F."/>
            <person name="Ruiz-Romero M."/>
            <person name="Marangio P."/>
            <person name="Guigo R."/>
            <person name="Rago D."/>
            <person name="Mirbahai L."/>
            <person name="Eastwood N."/>
            <person name="Colbourne J.K."/>
            <person name="Zhou J."/>
            <person name="Mallon E."/>
            <person name="Orsini L."/>
        </authorList>
    </citation>
    <scope>NUCLEOTIDE SEQUENCE [LARGE SCALE GENOMIC DNA]</scope>
    <source>
        <strain evidence="9">LRV0_1</strain>
    </source>
</reference>
<sequence>MKIPPPSQNFHRSVSVWFVGFLQYQTAYRIQKYLANLHGMANSLNEGQSNDGTILIVEHAPVYTTGIRTSNDVESEGKKLKALGAEFYRTNRGGLTTFHGPGQLVVYPVLNLKNFNKSMKWYICKLEETIIQLCKSFGVEAGQSSNTGVWVKNEKLCAIGVHGSRYITTHGLALNVNNDLTWFSHIVPCGIPDKGVTSLSQVSGKQLTIANVINPFLESFSHEFECQIKMLPFKVREDIVNHLKKERLISSATEEQLLKNKAFISKQYS</sequence>
<dbReference type="CDD" id="cd16444">
    <property type="entry name" value="LipB"/>
    <property type="match status" value="1"/>
</dbReference>
<evidence type="ECO:0000256" key="3">
    <source>
        <dbReference type="ARBA" id="ARBA00012334"/>
    </source>
</evidence>
<accession>A0ABR0AA76</accession>
<comment type="similarity">
    <text evidence="2">Belongs to the LipB family.</text>
</comment>
<dbReference type="PANTHER" id="PTHR10993:SF7">
    <property type="entry name" value="LIPOYLTRANSFERASE 2, MITOCHONDRIAL-RELATED"/>
    <property type="match status" value="1"/>
</dbReference>
<evidence type="ECO:0000256" key="7">
    <source>
        <dbReference type="ARBA" id="ARBA00033331"/>
    </source>
</evidence>
<protein>
    <recommendedName>
        <fullName evidence="3">lipoyl(octanoyl) transferase</fullName>
        <ecNumber evidence="3">2.3.1.181</ecNumber>
    </recommendedName>
    <alternativeName>
        <fullName evidence="6">Lipoate-protein ligase B</fullName>
    </alternativeName>
    <alternativeName>
        <fullName evidence="7">Lipoyl/octanoyl transferase</fullName>
    </alternativeName>
</protein>
<evidence type="ECO:0000313" key="9">
    <source>
        <dbReference type="EMBL" id="KAK4021898.1"/>
    </source>
</evidence>
<evidence type="ECO:0000313" key="10">
    <source>
        <dbReference type="Proteomes" id="UP001234178"/>
    </source>
</evidence>
<dbReference type="SUPFAM" id="SSF55681">
    <property type="entry name" value="Class II aaRS and biotin synthetases"/>
    <property type="match status" value="1"/>
</dbReference>
<dbReference type="Gene3D" id="3.30.930.10">
    <property type="entry name" value="Bira Bifunctional Protein, Domain 2"/>
    <property type="match status" value="1"/>
</dbReference>
<dbReference type="InterPro" id="IPR020605">
    <property type="entry name" value="Octanoyltransferase_CS"/>
</dbReference>
<dbReference type="PROSITE" id="PS51733">
    <property type="entry name" value="BPL_LPL_CATALYTIC"/>
    <property type="match status" value="1"/>
</dbReference>
<comment type="pathway">
    <text evidence="1">Protein modification; protein lipoylation via endogenous pathway; protein N(6)-(lipoyl)lysine from octanoyl-[acyl-carrier-protein]: step 1/2.</text>
</comment>